<dbReference type="EMBL" id="CAJVPU010008834">
    <property type="protein sequence ID" value="CAG8588371.1"/>
    <property type="molecule type" value="Genomic_DNA"/>
</dbReference>
<proteinExistence type="predicted"/>
<name>A0ACA9MH48_9GLOM</name>
<evidence type="ECO:0000313" key="1">
    <source>
        <dbReference type="EMBL" id="CAG8588371.1"/>
    </source>
</evidence>
<accession>A0ACA9MH48</accession>
<feature type="non-terminal residue" evidence="1">
    <location>
        <position position="82"/>
    </location>
</feature>
<sequence length="82" mass="8561">MTSDLDVLQEHTLFEFDFGEVDCEDDDTTVVQVREFLNSLRALSMACFGNCDSCNNASSSASGGNLGDDPGGDLGSASGNTS</sequence>
<gene>
    <name evidence="1" type="ORF">DHETER_LOCUS6757</name>
</gene>
<keyword evidence="2" id="KW-1185">Reference proteome</keyword>
<reference evidence="1" key="1">
    <citation type="submission" date="2021-06" db="EMBL/GenBank/DDBJ databases">
        <authorList>
            <person name="Kallberg Y."/>
            <person name="Tangrot J."/>
            <person name="Rosling A."/>
        </authorList>
    </citation>
    <scope>NUCLEOTIDE SEQUENCE</scope>
    <source>
        <strain evidence="1">IL203A</strain>
    </source>
</reference>
<comment type="caution">
    <text evidence="1">The sequence shown here is derived from an EMBL/GenBank/DDBJ whole genome shotgun (WGS) entry which is preliminary data.</text>
</comment>
<protein>
    <submittedName>
        <fullName evidence="1">5245_t:CDS:1</fullName>
    </submittedName>
</protein>
<organism evidence="1 2">
    <name type="scientific">Dentiscutata heterogama</name>
    <dbReference type="NCBI Taxonomy" id="1316150"/>
    <lineage>
        <taxon>Eukaryota</taxon>
        <taxon>Fungi</taxon>
        <taxon>Fungi incertae sedis</taxon>
        <taxon>Mucoromycota</taxon>
        <taxon>Glomeromycotina</taxon>
        <taxon>Glomeromycetes</taxon>
        <taxon>Diversisporales</taxon>
        <taxon>Gigasporaceae</taxon>
        <taxon>Dentiscutata</taxon>
    </lineage>
</organism>
<dbReference type="Proteomes" id="UP000789702">
    <property type="component" value="Unassembled WGS sequence"/>
</dbReference>
<evidence type="ECO:0000313" key="2">
    <source>
        <dbReference type="Proteomes" id="UP000789702"/>
    </source>
</evidence>